<reference evidence="1" key="1">
    <citation type="submission" date="2018-04" db="EMBL/GenBank/DDBJ databases">
        <title>WGS assembly of Panicum hallii.</title>
        <authorList>
            <person name="Lovell J."/>
            <person name="Jenkins J."/>
            <person name="Lowry D."/>
            <person name="Mamidi S."/>
            <person name="Sreedasyam A."/>
            <person name="Weng X."/>
            <person name="Barry K."/>
            <person name="Bonette J."/>
            <person name="Campitelli B."/>
            <person name="Daum C."/>
            <person name="Gordon S."/>
            <person name="Gould B."/>
            <person name="Lipzen A."/>
            <person name="Macqueen A."/>
            <person name="Palacio-Mejia J."/>
            <person name="Plott C."/>
            <person name="Shakirov E."/>
            <person name="Shu S."/>
            <person name="Yoshinaga Y."/>
            <person name="Zane M."/>
            <person name="Rokhsar D."/>
            <person name="Grimwood J."/>
            <person name="Schmutz J."/>
            <person name="Juenger T."/>
        </authorList>
    </citation>
    <scope>NUCLEOTIDE SEQUENCE [LARGE SCALE GENOMIC DNA]</scope>
    <source>
        <strain evidence="1">FIL2</strain>
    </source>
</reference>
<dbReference type="PANTHER" id="PTHR34201:SF5">
    <property type="match status" value="1"/>
</dbReference>
<dbReference type="InterPro" id="IPR053288">
    <property type="entry name" value="TGD_Bridge_Protein"/>
</dbReference>
<dbReference type="AlphaFoldDB" id="A0A2S3HBX2"/>
<evidence type="ECO:0000313" key="1">
    <source>
        <dbReference type="EMBL" id="PAN19477.1"/>
    </source>
</evidence>
<proteinExistence type="predicted"/>
<gene>
    <name evidence="1" type="ORF">PAHAL_3G276200</name>
</gene>
<accession>A0A2S3HBX2</accession>
<protein>
    <submittedName>
        <fullName evidence="1">Uncharacterized protein</fullName>
    </submittedName>
</protein>
<name>A0A2S3HBX2_9POAL</name>
<organism evidence="1">
    <name type="scientific">Panicum hallii</name>
    <dbReference type="NCBI Taxonomy" id="206008"/>
    <lineage>
        <taxon>Eukaryota</taxon>
        <taxon>Viridiplantae</taxon>
        <taxon>Streptophyta</taxon>
        <taxon>Embryophyta</taxon>
        <taxon>Tracheophyta</taxon>
        <taxon>Spermatophyta</taxon>
        <taxon>Magnoliopsida</taxon>
        <taxon>Liliopsida</taxon>
        <taxon>Poales</taxon>
        <taxon>Poaceae</taxon>
        <taxon>PACMAD clade</taxon>
        <taxon>Panicoideae</taxon>
        <taxon>Panicodae</taxon>
        <taxon>Paniceae</taxon>
        <taxon>Panicinae</taxon>
        <taxon>Panicum</taxon>
        <taxon>Panicum sect. Panicum</taxon>
    </lineage>
</organism>
<dbReference type="EMBL" id="CM008048">
    <property type="protein sequence ID" value="PAN19477.1"/>
    <property type="molecule type" value="Genomic_DNA"/>
</dbReference>
<dbReference type="PANTHER" id="PTHR34201">
    <property type="entry name" value="GLYCINE-RICH PROTEIN"/>
    <property type="match status" value="1"/>
</dbReference>
<sequence length="135" mass="13634">MGGGGGRRGARWSLPPARSRVLGKLGPSFGAGAGCGVGVGVGLIGGAGVGPGFPGLRLGFGVGTGCGIGIGFGYGFGKGVAYDENGKYSNIGRSNQKSKGPPSEDQIDILVDEVIENTKKLIKATLKEIDKWRKA</sequence>
<dbReference type="PROSITE" id="PS51257">
    <property type="entry name" value="PROKAR_LIPOPROTEIN"/>
    <property type="match status" value="1"/>
</dbReference>
<dbReference type="Proteomes" id="UP000243499">
    <property type="component" value="Chromosome 3"/>
</dbReference>
<dbReference type="Gramene" id="PAN19477">
    <property type="protein sequence ID" value="PAN19477"/>
    <property type="gene ID" value="PAHAL_3G276200"/>
</dbReference>